<comment type="caution">
    <text evidence="6">The sequence shown here is derived from an EMBL/GenBank/DDBJ whole genome shotgun (WGS) entry which is preliminary data.</text>
</comment>
<reference evidence="6 7" key="1">
    <citation type="submission" date="2019-04" db="EMBL/GenBank/DDBJ databases">
        <title>Draft genome of the big-headed turtle Platysternon megacephalum.</title>
        <authorList>
            <person name="Gong S."/>
        </authorList>
    </citation>
    <scope>NUCLEOTIDE SEQUENCE [LARGE SCALE GENOMIC DNA]</scope>
    <source>
        <strain evidence="6">DO16091913</strain>
        <tissue evidence="6">Muscle</tissue>
    </source>
</reference>
<dbReference type="OrthoDB" id="6151406at2759"/>
<dbReference type="GO" id="GO:0007166">
    <property type="term" value="P:cell surface receptor signaling pathway"/>
    <property type="evidence" value="ECO:0007669"/>
    <property type="project" value="TreeGrafter"/>
</dbReference>
<evidence type="ECO:0000256" key="2">
    <source>
        <dbReference type="ARBA" id="ARBA00023157"/>
    </source>
</evidence>
<name>A0A4D9DEF4_9SAUR</name>
<sequence length="515" mass="55313">MAPGDLGAWRFHFYKDGTEIVPRDEGSEISTMESISGSINISVLSIPQAGPNNTGEFTCGYEKNMSGRWIPSPRSQAVNVTWNVTRNYSWRVGWALPLPLVAGCGGGGAALGLLALLGCCYRRKKKGSSKTATGYLGVSGAPGVNLALQQRSHDGWDQPVTHNQRRLPSIPGGKSKKRGQGEEDAGTRAGCKSLAESATNGTGHQSCTKANPRWQFPDELKVTLIISVNRNANDALTGTQLPPQSDQLSMALTHLLPLLADPLPQPVLSVDPPTTVVSEGLPLLITCAAPRNSGEQRFHFYKDEIEIIPGDAGSEISTTEPGTGSLNISVLSIPQAGPNNTGEFTCGYEENMSGRWIPSPRSWAENITVHVTRTDTLPQPVLSMYPLSGAVSEGLPLLITCMAPRDAGERIFHFHNDGAKIFPEDVGSDVNTTESSTCSMNISVLSILWSGSNNTGEFTCEYEENVSGRWILSPRSLAMNVTVSARSFLCIQELVVGGSFFLINGLIFLVSRCCF</sequence>
<feature type="domain" description="Ig-like" evidence="5">
    <location>
        <begin position="266"/>
        <end position="346"/>
    </location>
</feature>
<dbReference type="SUPFAM" id="SSF48726">
    <property type="entry name" value="Immunoglobulin"/>
    <property type="match status" value="2"/>
</dbReference>
<keyword evidence="2" id="KW-1015">Disulfide bond</keyword>
<dbReference type="PANTHER" id="PTHR11481">
    <property type="entry name" value="IMMUNOGLOBULIN FC RECEPTOR"/>
    <property type="match status" value="1"/>
</dbReference>
<evidence type="ECO:0000256" key="3">
    <source>
        <dbReference type="SAM" id="MobiDB-lite"/>
    </source>
</evidence>
<evidence type="ECO:0000256" key="1">
    <source>
        <dbReference type="ARBA" id="ARBA00022729"/>
    </source>
</evidence>
<keyword evidence="1" id="KW-0732">Signal</keyword>
<dbReference type="SMART" id="SM00409">
    <property type="entry name" value="IG"/>
    <property type="match status" value="2"/>
</dbReference>
<dbReference type="Proteomes" id="UP000297703">
    <property type="component" value="Unassembled WGS sequence"/>
</dbReference>
<keyword evidence="7" id="KW-1185">Reference proteome</keyword>
<dbReference type="EMBL" id="QXTE01000963">
    <property type="protein sequence ID" value="TFJ95935.1"/>
    <property type="molecule type" value="Genomic_DNA"/>
</dbReference>
<dbReference type="STRING" id="55544.A0A4D9DEF4"/>
<keyword evidence="6" id="KW-0436">Ligase</keyword>
<feature type="region of interest" description="Disordered" evidence="3">
    <location>
        <begin position="154"/>
        <end position="188"/>
    </location>
</feature>
<accession>A0A4D9DEF4</accession>
<dbReference type="InterPro" id="IPR007110">
    <property type="entry name" value="Ig-like_dom"/>
</dbReference>
<evidence type="ECO:0000313" key="7">
    <source>
        <dbReference type="Proteomes" id="UP000297703"/>
    </source>
</evidence>
<feature type="transmembrane region" description="Helical" evidence="4">
    <location>
        <begin position="488"/>
        <end position="510"/>
    </location>
</feature>
<evidence type="ECO:0000259" key="5">
    <source>
        <dbReference type="PROSITE" id="PS50835"/>
    </source>
</evidence>
<protein>
    <submittedName>
        <fullName evidence="6">Proline--tRNA ligase</fullName>
    </submittedName>
</protein>
<dbReference type="PROSITE" id="PS50835">
    <property type="entry name" value="IG_LIKE"/>
    <property type="match status" value="2"/>
</dbReference>
<dbReference type="PANTHER" id="PTHR11481:SF64">
    <property type="entry name" value="FC RECEPTOR-LIKE PROTEIN 4"/>
    <property type="match status" value="1"/>
</dbReference>
<dbReference type="GO" id="GO:0004888">
    <property type="term" value="F:transmembrane signaling receptor activity"/>
    <property type="evidence" value="ECO:0007669"/>
    <property type="project" value="TreeGrafter"/>
</dbReference>
<keyword evidence="4" id="KW-0812">Transmembrane</keyword>
<dbReference type="InterPro" id="IPR050488">
    <property type="entry name" value="Ig_Fc_receptor"/>
</dbReference>
<dbReference type="AlphaFoldDB" id="A0A4D9DEF4"/>
<keyword evidence="4" id="KW-0472">Membrane</keyword>
<dbReference type="GO" id="GO:0009897">
    <property type="term" value="C:external side of plasma membrane"/>
    <property type="evidence" value="ECO:0007669"/>
    <property type="project" value="TreeGrafter"/>
</dbReference>
<dbReference type="InterPro" id="IPR036179">
    <property type="entry name" value="Ig-like_dom_sf"/>
</dbReference>
<proteinExistence type="predicted"/>
<keyword evidence="4" id="KW-1133">Transmembrane helix</keyword>
<dbReference type="InterPro" id="IPR003599">
    <property type="entry name" value="Ig_sub"/>
</dbReference>
<dbReference type="Gene3D" id="2.60.40.10">
    <property type="entry name" value="Immunoglobulins"/>
    <property type="match status" value="3"/>
</dbReference>
<reference evidence="6 7" key="2">
    <citation type="submission" date="2019-04" db="EMBL/GenBank/DDBJ databases">
        <title>The genome sequence of big-headed turtle.</title>
        <authorList>
            <person name="Gong S."/>
        </authorList>
    </citation>
    <scope>NUCLEOTIDE SEQUENCE [LARGE SCALE GENOMIC DNA]</scope>
    <source>
        <strain evidence="6">DO16091913</strain>
        <tissue evidence="6">Muscle</tissue>
    </source>
</reference>
<gene>
    <name evidence="6" type="ORF">DR999_PMT22335</name>
</gene>
<evidence type="ECO:0000313" key="6">
    <source>
        <dbReference type="EMBL" id="TFJ95935.1"/>
    </source>
</evidence>
<dbReference type="InterPro" id="IPR013783">
    <property type="entry name" value="Ig-like_fold"/>
</dbReference>
<organism evidence="6 7">
    <name type="scientific">Platysternon megacephalum</name>
    <name type="common">big-headed turtle</name>
    <dbReference type="NCBI Taxonomy" id="55544"/>
    <lineage>
        <taxon>Eukaryota</taxon>
        <taxon>Metazoa</taxon>
        <taxon>Chordata</taxon>
        <taxon>Craniata</taxon>
        <taxon>Vertebrata</taxon>
        <taxon>Euteleostomi</taxon>
        <taxon>Archelosauria</taxon>
        <taxon>Testudinata</taxon>
        <taxon>Testudines</taxon>
        <taxon>Cryptodira</taxon>
        <taxon>Durocryptodira</taxon>
        <taxon>Testudinoidea</taxon>
        <taxon>Platysternidae</taxon>
        <taxon>Platysternon</taxon>
    </lineage>
</organism>
<dbReference type="GO" id="GO:0006955">
    <property type="term" value="P:immune response"/>
    <property type="evidence" value="ECO:0007669"/>
    <property type="project" value="TreeGrafter"/>
</dbReference>
<feature type="transmembrane region" description="Helical" evidence="4">
    <location>
        <begin position="100"/>
        <end position="121"/>
    </location>
</feature>
<dbReference type="GO" id="GO:0016874">
    <property type="term" value="F:ligase activity"/>
    <property type="evidence" value="ECO:0007669"/>
    <property type="project" value="UniProtKB-KW"/>
</dbReference>
<feature type="domain" description="Ig-like" evidence="5">
    <location>
        <begin position="380"/>
        <end position="484"/>
    </location>
</feature>
<evidence type="ECO:0000256" key="4">
    <source>
        <dbReference type="SAM" id="Phobius"/>
    </source>
</evidence>